<keyword evidence="3" id="KW-1185">Reference proteome</keyword>
<dbReference type="Gene3D" id="3.30.1330.40">
    <property type="entry name" value="RutC-like"/>
    <property type="match status" value="1"/>
</dbReference>
<dbReference type="AlphaFoldDB" id="A0A858R4R1"/>
<gene>
    <name evidence="2" type="ORF">HHL28_04075</name>
</gene>
<dbReference type="Proteomes" id="UP000501891">
    <property type="component" value="Chromosome"/>
</dbReference>
<feature type="domain" description="Endoribonuclease L-PSP/chorismate mutase-like" evidence="1">
    <location>
        <begin position="7"/>
        <end position="144"/>
    </location>
</feature>
<accession>A0A858R4R1</accession>
<dbReference type="PANTHER" id="PTHR43760">
    <property type="entry name" value="ENDORIBONUCLEASE-RELATED"/>
    <property type="match status" value="1"/>
</dbReference>
<dbReference type="InterPro" id="IPR035959">
    <property type="entry name" value="RutC-like_sf"/>
</dbReference>
<sequence>MAGRIDARLKELDIELPKAAAPVAAYVPVIRTGNLLFTSGQITVFNGEVKFIGKLGAELDVEAGKQAARLCGLNIIAQAKAALDGDLDRVVRVVKLVGFVNSTPDFTDQPKVINGASELMQEVFGDAGKHARSAVSAASLPLGVAVEVEAILEVQ</sequence>
<evidence type="ECO:0000259" key="1">
    <source>
        <dbReference type="Pfam" id="PF14588"/>
    </source>
</evidence>
<dbReference type="PANTHER" id="PTHR43760:SF1">
    <property type="entry name" value="ENDORIBONUCLEASE L-PSP_CHORISMATE MUTASE-LIKE DOMAIN-CONTAINING PROTEIN"/>
    <property type="match status" value="1"/>
</dbReference>
<dbReference type="InterPro" id="IPR013813">
    <property type="entry name" value="Endoribo_LPSP/chorism_mut-like"/>
</dbReference>
<evidence type="ECO:0000313" key="2">
    <source>
        <dbReference type="EMBL" id="QJE72381.1"/>
    </source>
</evidence>
<reference evidence="2" key="1">
    <citation type="submission" date="2020-04" db="EMBL/GenBank/DDBJ databases">
        <title>A desert anoxygenic phototrophic bacterium fixes CO2 using RubisCO under aerobic conditions.</title>
        <authorList>
            <person name="Tang K."/>
        </authorList>
    </citation>
    <scope>NUCLEOTIDE SEQUENCE [LARGE SCALE GENOMIC DNA]</scope>
    <source>
        <strain evidence="2">MIMtkB3</strain>
    </source>
</reference>
<protein>
    <submittedName>
        <fullName evidence="2">RidA family protein</fullName>
    </submittedName>
</protein>
<dbReference type="EMBL" id="CP051775">
    <property type="protein sequence ID" value="QJE72381.1"/>
    <property type="molecule type" value="Genomic_DNA"/>
</dbReference>
<evidence type="ECO:0000313" key="3">
    <source>
        <dbReference type="Proteomes" id="UP000501891"/>
    </source>
</evidence>
<dbReference type="KEGG" id="acru:HHL28_04075"/>
<proteinExistence type="predicted"/>
<name>A0A858R4R1_9PROT</name>
<dbReference type="CDD" id="cd02199">
    <property type="entry name" value="YjgF_YER057c_UK114_like_1"/>
    <property type="match status" value="1"/>
</dbReference>
<organism evidence="2 3">
    <name type="scientific">Aerophototrophica crusticola</name>
    <dbReference type="NCBI Taxonomy" id="1709002"/>
    <lineage>
        <taxon>Bacteria</taxon>
        <taxon>Pseudomonadati</taxon>
        <taxon>Pseudomonadota</taxon>
        <taxon>Alphaproteobacteria</taxon>
        <taxon>Rhodospirillales</taxon>
        <taxon>Rhodospirillaceae</taxon>
        <taxon>Aerophototrophica</taxon>
    </lineage>
</organism>
<dbReference type="SUPFAM" id="SSF55298">
    <property type="entry name" value="YjgF-like"/>
    <property type="match status" value="1"/>
</dbReference>
<dbReference type="Pfam" id="PF14588">
    <property type="entry name" value="YjgF_endoribonc"/>
    <property type="match status" value="1"/>
</dbReference>